<dbReference type="RefSeq" id="WP_405151337.1">
    <property type="nucleotide sequence ID" value="NZ_CP109527.1"/>
</dbReference>
<organism evidence="2 3">
    <name type="scientific">Nocardia salmonicida</name>
    <dbReference type="NCBI Taxonomy" id="53431"/>
    <lineage>
        <taxon>Bacteria</taxon>
        <taxon>Bacillati</taxon>
        <taxon>Actinomycetota</taxon>
        <taxon>Actinomycetes</taxon>
        <taxon>Mycobacteriales</taxon>
        <taxon>Nocardiaceae</taxon>
        <taxon>Nocardia</taxon>
    </lineage>
</organism>
<evidence type="ECO:0000259" key="1">
    <source>
        <dbReference type="Pfam" id="PF09995"/>
    </source>
</evidence>
<dbReference type="PANTHER" id="PTHR37539:SF1">
    <property type="entry name" value="ER-BOUND OXYGENASE MPAB_MPAB'_RUBBER OXYGENASE CATALYTIC DOMAIN-CONTAINING PROTEIN"/>
    <property type="match status" value="1"/>
</dbReference>
<dbReference type="InterPro" id="IPR037473">
    <property type="entry name" value="Lcp-like"/>
</dbReference>
<sequence>MTTTRFLNRDLAHHRFDPRLVRRLEQGLEEADSLADAVVDSFGSSPQHSFRAVNAWLDGETGVPDSLATMLEPIAELPDWLDEDALERGSTALWRNGILWIGLSFNCAALAAGYQSGAGVKPLTFTGELNYRSRRRMQETGRWFLAATSPGALRRNGPGFRETVRVRFMHAGVRKRILQSGEWNQEAWGVPINLTDTAYGVSGEFSTIPLAAMRDAGVHFTERDLDDIQHMWRYIGYLLGVPDDLLPYNAARAREIIAIKDLTDTPADADSRQLVKALIENGFDPATVLPKSMIGIGTRPLVATLYALTRRWAGEEVADSLGLPNTSLKYLPTLLRPAVRAGEVARRWGLRDEQRLASRTRASFRELLDDARAPSTVAAEAVVQAAL</sequence>
<name>A0ABZ1NHD0_9NOCA</name>
<dbReference type="Pfam" id="PF09995">
    <property type="entry name" value="MPAB_Lcp_cat"/>
    <property type="match status" value="1"/>
</dbReference>
<dbReference type="PANTHER" id="PTHR37539">
    <property type="entry name" value="SECRETED PROTEIN-RELATED"/>
    <property type="match status" value="1"/>
</dbReference>
<accession>A0ABZ1NHD0</accession>
<gene>
    <name evidence="2" type="ORF">OG308_16760</name>
</gene>
<keyword evidence="3" id="KW-1185">Reference proteome</keyword>
<proteinExistence type="predicted"/>
<protein>
    <submittedName>
        <fullName evidence="2">DUF2236 domain-containing protein</fullName>
    </submittedName>
</protein>
<reference evidence="2 3" key="1">
    <citation type="submission" date="2022-10" db="EMBL/GenBank/DDBJ databases">
        <title>The complete genomes of actinobacterial strains from the NBC collection.</title>
        <authorList>
            <person name="Joergensen T.S."/>
            <person name="Alvarez Arevalo M."/>
            <person name="Sterndorff E.B."/>
            <person name="Faurdal D."/>
            <person name="Vuksanovic O."/>
            <person name="Mourched A.-S."/>
            <person name="Charusanti P."/>
            <person name="Shaw S."/>
            <person name="Blin K."/>
            <person name="Weber T."/>
        </authorList>
    </citation>
    <scope>NUCLEOTIDE SEQUENCE [LARGE SCALE GENOMIC DNA]</scope>
    <source>
        <strain evidence="2 3">NBC_01413</strain>
    </source>
</reference>
<evidence type="ECO:0000313" key="3">
    <source>
        <dbReference type="Proteomes" id="UP001621418"/>
    </source>
</evidence>
<evidence type="ECO:0000313" key="2">
    <source>
        <dbReference type="EMBL" id="WTY39366.1"/>
    </source>
</evidence>
<dbReference type="EMBL" id="CP109527">
    <property type="protein sequence ID" value="WTY39366.1"/>
    <property type="molecule type" value="Genomic_DNA"/>
</dbReference>
<dbReference type="Proteomes" id="UP001621418">
    <property type="component" value="Chromosome"/>
</dbReference>
<dbReference type="InterPro" id="IPR018713">
    <property type="entry name" value="MPAB/Lcp_cat_dom"/>
</dbReference>
<feature type="domain" description="ER-bound oxygenase mpaB/mpaB'/Rubber oxygenase catalytic" evidence="1">
    <location>
        <begin position="108"/>
        <end position="327"/>
    </location>
</feature>